<evidence type="ECO:0000313" key="3">
    <source>
        <dbReference type="WBParaSite" id="jg26151"/>
    </source>
</evidence>
<proteinExistence type="predicted"/>
<feature type="compositionally biased region" description="Basic residues" evidence="1">
    <location>
        <begin position="79"/>
        <end position="95"/>
    </location>
</feature>
<feature type="region of interest" description="Disordered" evidence="1">
    <location>
        <begin position="19"/>
        <end position="107"/>
    </location>
</feature>
<dbReference type="AlphaFoldDB" id="A0A915E3Q6"/>
<reference evidence="3" key="1">
    <citation type="submission" date="2022-11" db="UniProtKB">
        <authorList>
            <consortium name="WormBaseParasite"/>
        </authorList>
    </citation>
    <scope>IDENTIFICATION</scope>
</reference>
<dbReference type="Proteomes" id="UP000887574">
    <property type="component" value="Unplaced"/>
</dbReference>
<sequence>MQAAVGGDLRILVYNVPYPKEGVDMTPASPAPKTVTKKKARTGVAKTPSTEQVTQDDPSPKEGDQIKPVSKSPMQGKNPRSKQAKSRAKSPKGKTAKSPAPRSPHKK</sequence>
<evidence type="ECO:0000256" key="1">
    <source>
        <dbReference type="SAM" id="MobiDB-lite"/>
    </source>
</evidence>
<name>A0A915E3Q6_9BILA</name>
<protein>
    <submittedName>
        <fullName evidence="3">Uncharacterized protein</fullName>
    </submittedName>
</protein>
<evidence type="ECO:0000313" key="2">
    <source>
        <dbReference type="Proteomes" id="UP000887574"/>
    </source>
</evidence>
<accession>A0A915E3Q6</accession>
<keyword evidence="2" id="KW-1185">Reference proteome</keyword>
<feature type="compositionally biased region" description="Polar residues" evidence="1">
    <location>
        <begin position="47"/>
        <end position="57"/>
    </location>
</feature>
<dbReference type="WBParaSite" id="jg26151">
    <property type="protein sequence ID" value="jg26151"/>
    <property type="gene ID" value="jg26151"/>
</dbReference>
<organism evidence="2 3">
    <name type="scientific">Ditylenchus dipsaci</name>
    <dbReference type="NCBI Taxonomy" id="166011"/>
    <lineage>
        <taxon>Eukaryota</taxon>
        <taxon>Metazoa</taxon>
        <taxon>Ecdysozoa</taxon>
        <taxon>Nematoda</taxon>
        <taxon>Chromadorea</taxon>
        <taxon>Rhabditida</taxon>
        <taxon>Tylenchina</taxon>
        <taxon>Tylenchomorpha</taxon>
        <taxon>Sphaerularioidea</taxon>
        <taxon>Anguinidae</taxon>
        <taxon>Anguininae</taxon>
        <taxon>Ditylenchus</taxon>
    </lineage>
</organism>